<name>A0ABV6F4P5_9MICC</name>
<evidence type="ECO:0000313" key="1">
    <source>
        <dbReference type="EMBL" id="MFC0248391.1"/>
    </source>
</evidence>
<keyword evidence="2" id="KW-1185">Reference proteome</keyword>
<dbReference type="RefSeq" id="WP_378041008.1">
    <property type="nucleotide sequence ID" value="NZ_JBHLWH010000021.1"/>
</dbReference>
<sequence length="108" mass="11654">MSTRKPPAVQSPLPATVTALPAPTLEHRTRDLLHTLNAAGTTATDTQVQALAEHGMTGAGCWTHSLALPDLDQAAHQHFSIARLAQHLAEQSNIRATRKETTRCTQSR</sequence>
<reference evidence="1 2" key="1">
    <citation type="submission" date="2024-09" db="EMBL/GenBank/DDBJ databases">
        <authorList>
            <person name="Sun Q."/>
            <person name="Mori K."/>
        </authorList>
    </citation>
    <scope>NUCLEOTIDE SEQUENCE [LARGE SCALE GENOMIC DNA]</scope>
    <source>
        <strain evidence="1 2">CCM 7609</strain>
    </source>
</reference>
<organism evidence="1 2">
    <name type="scientific">Citricoccus parietis</name>
    <dbReference type="NCBI Taxonomy" id="592307"/>
    <lineage>
        <taxon>Bacteria</taxon>
        <taxon>Bacillati</taxon>
        <taxon>Actinomycetota</taxon>
        <taxon>Actinomycetes</taxon>
        <taxon>Micrococcales</taxon>
        <taxon>Micrococcaceae</taxon>
        <taxon>Citricoccus</taxon>
    </lineage>
</organism>
<gene>
    <name evidence="1" type="ORF">ACFFIO_07745</name>
</gene>
<dbReference type="EMBL" id="JBHLWH010000021">
    <property type="protein sequence ID" value="MFC0248391.1"/>
    <property type="molecule type" value="Genomic_DNA"/>
</dbReference>
<accession>A0ABV6F4P5</accession>
<dbReference type="Proteomes" id="UP001589766">
    <property type="component" value="Unassembled WGS sequence"/>
</dbReference>
<evidence type="ECO:0000313" key="2">
    <source>
        <dbReference type="Proteomes" id="UP001589766"/>
    </source>
</evidence>
<protein>
    <submittedName>
        <fullName evidence="1">Uncharacterized protein</fullName>
    </submittedName>
</protein>
<proteinExistence type="predicted"/>
<comment type="caution">
    <text evidence="1">The sequence shown here is derived from an EMBL/GenBank/DDBJ whole genome shotgun (WGS) entry which is preliminary data.</text>
</comment>